<feature type="compositionally biased region" description="Polar residues" evidence="1">
    <location>
        <begin position="303"/>
        <end position="317"/>
    </location>
</feature>
<feature type="compositionally biased region" description="Polar residues" evidence="1">
    <location>
        <begin position="487"/>
        <end position="506"/>
    </location>
</feature>
<feature type="region of interest" description="Disordered" evidence="1">
    <location>
        <begin position="147"/>
        <end position="282"/>
    </location>
</feature>
<dbReference type="Proteomes" id="UP000018144">
    <property type="component" value="Unassembled WGS sequence"/>
</dbReference>
<feature type="region of interest" description="Disordered" evidence="1">
    <location>
        <begin position="295"/>
        <end position="391"/>
    </location>
</feature>
<dbReference type="AlphaFoldDB" id="U4LN78"/>
<feature type="compositionally biased region" description="Polar residues" evidence="1">
    <location>
        <begin position="329"/>
        <end position="342"/>
    </location>
</feature>
<reference evidence="2 3" key="1">
    <citation type="journal article" date="2013" name="PLoS Genet.">
        <title>The genome and development-dependent transcriptomes of Pyronema confluens: a window into fungal evolution.</title>
        <authorList>
            <person name="Traeger S."/>
            <person name="Altegoer F."/>
            <person name="Freitag M."/>
            <person name="Gabaldon T."/>
            <person name="Kempken F."/>
            <person name="Kumar A."/>
            <person name="Marcet-Houben M."/>
            <person name="Poggeler S."/>
            <person name="Stajich J.E."/>
            <person name="Nowrousian M."/>
        </authorList>
    </citation>
    <scope>NUCLEOTIDE SEQUENCE [LARGE SCALE GENOMIC DNA]</scope>
    <source>
        <strain evidence="3">CBS 100304</strain>
        <tissue evidence="2">Vegetative mycelium</tissue>
    </source>
</reference>
<feature type="compositionally biased region" description="Polar residues" evidence="1">
    <location>
        <begin position="260"/>
        <end position="277"/>
    </location>
</feature>
<keyword evidence="3" id="KW-1185">Reference proteome</keyword>
<feature type="region of interest" description="Disordered" evidence="1">
    <location>
        <begin position="1"/>
        <end position="28"/>
    </location>
</feature>
<evidence type="ECO:0000256" key="1">
    <source>
        <dbReference type="SAM" id="MobiDB-lite"/>
    </source>
</evidence>
<evidence type="ECO:0000313" key="2">
    <source>
        <dbReference type="EMBL" id="CCX33383.1"/>
    </source>
</evidence>
<feature type="compositionally biased region" description="Pro residues" evidence="1">
    <location>
        <begin position="159"/>
        <end position="175"/>
    </location>
</feature>
<name>U4LN78_PYROM</name>
<dbReference type="EMBL" id="HF936048">
    <property type="protein sequence ID" value="CCX33383.1"/>
    <property type="molecule type" value="Genomic_DNA"/>
</dbReference>
<feature type="compositionally biased region" description="Basic and acidic residues" evidence="1">
    <location>
        <begin position="458"/>
        <end position="469"/>
    </location>
</feature>
<feature type="compositionally biased region" description="Pro residues" evidence="1">
    <location>
        <begin position="201"/>
        <end position="218"/>
    </location>
</feature>
<protein>
    <submittedName>
        <fullName evidence="2">Uncharacterized protein</fullName>
    </submittedName>
</protein>
<gene>
    <name evidence="2" type="ORF">PCON_01064</name>
</gene>
<sequence>MSVYNANSYRESRSSGVKRKTPPPANLQIPYAQDHYSAPLHTPDPLAYQTRNARVDQYLQMPDPVIVTPHNDDPYSRLDFASFANTDAESLFEEDVEEMRQGINRRYSEIISTGTPIQEHHQQNWDQAPPKPRLHHIIQAKTFDSRFTQSPGYDQQEFPPTPIHNPYDPIPPSEPYHPGSYEIPPFHPGPHRRTHSFPVNHNPPSPHHTPVSPGPPPLDALAFTRRKTLPIPSHYDGERSHSVPPQHTNYGNDLDYRRAQTPSGLLQPNYNSHNQRNGGRVVSSPMRYDALSEEQEIVPLRTQGRTASARYSDSSSPVPLGPSRYADNASPSPSRYVNQTPVYNGYNHYADEREDAYNPVAESPSSSRYRNDDEDEKRRSGRSGRLTAQSRYSTIPEEVGRHSTIEIGFSYEPPKRPEAPVYGEKEAADAAAKKRGSAPLELGTGEEKEYGVNQAHQGEGEGLKAKDDISAPVSAITSRPVSPAAAENQTQEGRLSAQHYTPSVSRFSADLPPARVNSNGLPHHGGLGGFVQPKKRKKKKPCGMGCVIM</sequence>
<proteinExistence type="predicted"/>
<organism evidence="2 3">
    <name type="scientific">Pyronema omphalodes (strain CBS 100304)</name>
    <name type="common">Pyronema confluens</name>
    <dbReference type="NCBI Taxonomy" id="1076935"/>
    <lineage>
        <taxon>Eukaryota</taxon>
        <taxon>Fungi</taxon>
        <taxon>Dikarya</taxon>
        <taxon>Ascomycota</taxon>
        <taxon>Pezizomycotina</taxon>
        <taxon>Pezizomycetes</taxon>
        <taxon>Pezizales</taxon>
        <taxon>Pyronemataceae</taxon>
        <taxon>Pyronema</taxon>
    </lineage>
</organism>
<dbReference type="OrthoDB" id="10329341at2759"/>
<accession>U4LN78</accession>
<feature type="region of interest" description="Disordered" evidence="1">
    <location>
        <begin position="457"/>
        <end position="549"/>
    </location>
</feature>
<evidence type="ECO:0000313" key="3">
    <source>
        <dbReference type="Proteomes" id="UP000018144"/>
    </source>
</evidence>